<keyword evidence="3" id="KW-1185">Reference proteome</keyword>
<keyword evidence="1" id="KW-1133">Transmembrane helix</keyword>
<sequence>MKPENKTGRIKKTRWFTCLFIWWVVAVFFYLFIAAKENNLVERVRDKGIQTVLNSAQQAGLPLLERDVQALTRLTQDVHRMKGVVNVSIIDHKNKIIAYSNPDQLLRMPSKALPLKDGVSFWPHTLDDGTGAVCFSTDIIYAGTKIGAVFLAMDAGGSAGLTSGFFLSAVISFLLIIFVLLVVDFHGVRPLKAAMQERFRVWAYADGRLQDDRELICPVCGSHKPLNPSFLLQANLDRYPVVRSARKENGSAQLLIDKGINLREISRREDLGWLRRQMIHRCADIIKKLAGD</sequence>
<proteinExistence type="predicted"/>
<reference evidence="2 3" key="1">
    <citation type="submission" date="2019-11" db="EMBL/GenBank/DDBJ databases">
        <title>Comparative genomics of hydrocarbon-degrading Desulfosarcina strains.</title>
        <authorList>
            <person name="Watanabe M."/>
            <person name="Kojima H."/>
            <person name="Fukui M."/>
        </authorList>
    </citation>
    <scope>NUCLEOTIDE SEQUENCE [LARGE SCALE GENOMIC DNA]</scope>
    <source>
        <strain evidence="2 3">PL12</strain>
    </source>
</reference>
<feature type="transmembrane region" description="Helical" evidence="1">
    <location>
        <begin position="165"/>
        <end position="188"/>
    </location>
</feature>
<dbReference type="RefSeq" id="WP_155315464.1">
    <property type="nucleotide sequence ID" value="NZ_AP021874.1"/>
</dbReference>
<organism evidence="2 3">
    <name type="scientific">Desulfosarcina alkanivorans</name>
    <dbReference type="NCBI Taxonomy" id="571177"/>
    <lineage>
        <taxon>Bacteria</taxon>
        <taxon>Pseudomonadati</taxon>
        <taxon>Thermodesulfobacteriota</taxon>
        <taxon>Desulfobacteria</taxon>
        <taxon>Desulfobacterales</taxon>
        <taxon>Desulfosarcinaceae</taxon>
        <taxon>Desulfosarcina</taxon>
    </lineage>
</organism>
<evidence type="ECO:0000256" key="1">
    <source>
        <dbReference type="SAM" id="Phobius"/>
    </source>
</evidence>
<evidence type="ECO:0000313" key="3">
    <source>
        <dbReference type="Proteomes" id="UP000427906"/>
    </source>
</evidence>
<keyword evidence="1" id="KW-0472">Membrane</keyword>
<evidence type="ECO:0008006" key="4">
    <source>
        <dbReference type="Google" id="ProtNLM"/>
    </source>
</evidence>
<gene>
    <name evidence="2" type="ORF">DSCA_11080</name>
</gene>
<dbReference type="EMBL" id="AP021874">
    <property type="protein sequence ID" value="BBO67178.1"/>
    <property type="molecule type" value="Genomic_DNA"/>
</dbReference>
<keyword evidence="1" id="KW-0812">Transmembrane</keyword>
<accession>A0A5K7YDF9</accession>
<name>A0A5K7YDF9_9BACT</name>
<dbReference type="OrthoDB" id="5417715at2"/>
<protein>
    <recommendedName>
        <fullName evidence="4">Single cache domain-containing protein</fullName>
    </recommendedName>
</protein>
<dbReference type="AlphaFoldDB" id="A0A5K7YDF9"/>
<feature type="transmembrane region" description="Helical" evidence="1">
    <location>
        <begin position="15"/>
        <end position="35"/>
    </location>
</feature>
<dbReference type="Proteomes" id="UP000427906">
    <property type="component" value="Chromosome"/>
</dbReference>
<evidence type="ECO:0000313" key="2">
    <source>
        <dbReference type="EMBL" id="BBO67178.1"/>
    </source>
</evidence>
<dbReference type="KEGG" id="dalk:DSCA_11080"/>